<dbReference type="PANTHER" id="PTHR43689">
    <property type="entry name" value="HYDROLASE"/>
    <property type="match status" value="1"/>
</dbReference>
<dbReference type="InterPro" id="IPR029058">
    <property type="entry name" value="AB_hydrolase_fold"/>
</dbReference>
<organism evidence="1">
    <name type="scientific">Odontella aurita</name>
    <dbReference type="NCBI Taxonomy" id="265563"/>
    <lineage>
        <taxon>Eukaryota</taxon>
        <taxon>Sar</taxon>
        <taxon>Stramenopiles</taxon>
        <taxon>Ochrophyta</taxon>
        <taxon>Bacillariophyta</taxon>
        <taxon>Mediophyceae</taxon>
        <taxon>Biddulphiophycidae</taxon>
        <taxon>Eupodiscales</taxon>
        <taxon>Odontellaceae</taxon>
        <taxon>Odontella</taxon>
    </lineage>
</organism>
<proteinExistence type="predicted"/>
<dbReference type="SUPFAM" id="SSF53474">
    <property type="entry name" value="alpha/beta-Hydrolases"/>
    <property type="match status" value="1"/>
</dbReference>
<evidence type="ECO:0008006" key="2">
    <source>
        <dbReference type="Google" id="ProtNLM"/>
    </source>
</evidence>
<dbReference type="PANTHER" id="PTHR43689:SF8">
    <property type="entry name" value="ALPHA_BETA-HYDROLASES SUPERFAMILY PROTEIN"/>
    <property type="match status" value="1"/>
</dbReference>
<dbReference type="Gene3D" id="3.40.50.1820">
    <property type="entry name" value="alpha/beta hydrolase"/>
    <property type="match status" value="1"/>
</dbReference>
<accession>A0A7S4IK79</accession>
<gene>
    <name evidence="1" type="ORF">OAUR00152_LOCUS12301</name>
</gene>
<dbReference type="AlphaFoldDB" id="A0A7S4IK79"/>
<protein>
    <recommendedName>
        <fullName evidence="2">AB hydrolase-1 domain-containing protein</fullName>
    </recommendedName>
</protein>
<dbReference type="EMBL" id="HBKQ01018172">
    <property type="protein sequence ID" value="CAE2231978.1"/>
    <property type="molecule type" value="Transcribed_RNA"/>
</dbReference>
<reference evidence="1" key="1">
    <citation type="submission" date="2021-01" db="EMBL/GenBank/DDBJ databases">
        <authorList>
            <person name="Corre E."/>
            <person name="Pelletier E."/>
            <person name="Niang G."/>
            <person name="Scheremetjew M."/>
            <person name="Finn R."/>
            <person name="Kale V."/>
            <person name="Holt S."/>
            <person name="Cochrane G."/>
            <person name="Meng A."/>
            <person name="Brown T."/>
            <person name="Cohen L."/>
        </authorList>
    </citation>
    <scope>NUCLEOTIDE SEQUENCE</scope>
    <source>
        <strain evidence="1">Isolate 1302-5</strain>
    </source>
</reference>
<name>A0A7S4IK79_9STRA</name>
<sequence length="411" mass="45881">MPMSHFFISGFGGSAFVFAVALLQFAPFISSVDLNAAFTNPFLERGRLVNSTPLRQKYSTRSSFFPTPTTKFALDAQGIEDHSTSLPLAIERKYYEHDGYKISYLHKPASPGHESDPPLVLVHPVGIGISSWFWTKFLEEWVGGEAYAPDMIGCGLENGSFPWNPDTKGMSFPLGWVNALEKLIQTEVASPDSGNGWTRQGFLSWPKAPRSCVVVAQGGMTPVAVLLAARNPCSTGNVQVVGVSHLVLTSPQTWEDMVVPVPQFELANNYDFLRSQVLGKLAFSLLESRWAVRFFSDLFLFSGKCDEDWVDLTTRSEATQPEARQPIMAFNAGLLNHRSYEEELRTLEQPTLVMSGLGDKRVEDRLQYREEMRSCGLESIRGTNVMPWESPTELCAAISAFLKREHYEVNF</sequence>
<evidence type="ECO:0000313" key="1">
    <source>
        <dbReference type="EMBL" id="CAE2231978.1"/>
    </source>
</evidence>